<dbReference type="AlphaFoldDB" id="A0AAN9XPW6"/>
<organism evidence="4 5">
    <name type="scientific">Psophocarpus tetragonolobus</name>
    <name type="common">Winged bean</name>
    <name type="synonym">Dolichos tetragonolobus</name>
    <dbReference type="NCBI Taxonomy" id="3891"/>
    <lineage>
        <taxon>Eukaryota</taxon>
        <taxon>Viridiplantae</taxon>
        <taxon>Streptophyta</taxon>
        <taxon>Embryophyta</taxon>
        <taxon>Tracheophyta</taxon>
        <taxon>Spermatophyta</taxon>
        <taxon>Magnoliopsida</taxon>
        <taxon>eudicotyledons</taxon>
        <taxon>Gunneridae</taxon>
        <taxon>Pentapetalae</taxon>
        <taxon>rosids</taxon>
        <taxon>fabids</taxon>
        <taxon>Fabales</taxon>
        <taxon>Fabaceae</taxon>
        <taxon>Papilionoideae</taxon>
        <taxon>50 kb inversion clade</taxon>
        <taxon>NPAAA clade</taxon>
        <taxon>indigoferoid/millettioid clade</taxon>
        <taxon>Phaseoleae</taxon>
        <taxon>Psophocarpus</taxon>
    </lineage>
</organism>
<protein>
    <submittedName>
        <fullName evidence="4">Uncharacterized protein</fullName>
    </submittedName>
</protein>
<dbReference type="PANTHER" id="PTHR33142">
    <property type="entry name" value="CYCLIN-DEPENDENT PROTEIN KINASE INHIBITOR SMR13"/>
    <property type="match status" value="1"/>
</dbReference>
<dbReference type="InterPro" id="IPR040389">
    <property type="entry name" value="SMR"/>
</dbReference>
<keyword evidence="2" id="KW-0131">Cell cycle</keyword>
<dbReference type="Proteomes" id="UP001386955">
    <property type="component" value="Unassembled WGS sequence"/>
</dbReference>
<feature type="compositionally biased region" description="Basic and acidic residues" evidence="3">
    <location>
        <begin position="1"/>
        <end position="10"/>
    </location>
</feature>
<dbReference type="EMBL" id="JAYMYS010000003">
    <property type="protein sequence ID" value="KAK7402098.1"/>
    <property type="molecule type" value="Genomic_DNA"/>
</dbReference>
<dbReference type="GO" id="GO:0004860">
    <property type="term" value="F:protein kinase inhibitor activity"/>
    <property type="evidence" value="ECO:0007669"/>
    <property type="project" value="UniProtKB-KW"/>
</dbReference>
<proteinExistence type="predicted"/>
<evidence type="ECO:0000256" key="1">
    <source>
        <dbReference type="ARBA" id="ARBA00023013"/>
    </source>
</evidence>
<dbReference type="GO" id="GO:0032875">
    <property type="term" value="P:regulation of DNA endoreduplication"/>
    <property type="evidence" value="ECO:0007669"/>
    <property type="project" value="InterPro"/>
</dbReference>
<comment type="caution">
    <text evidence="4">The sequence shown here is derived from an EMBL/GenBank/DDBJ whole genome shotgun (WGS) entry which is preliminary data.</text>
</comment>
<feature type="region of interest" description="Disordered" evidence="3">
    <location>
        <begin position="1"/>
        <end position="31"/>
    </location>
</feature>
<name>A0AAN9XPW6_PSOTE</name>
<evidence type="ECO:0000256" key="3">
    <source>
        <dbReference type="SAM" id="MobiDB-lite"/>
    </source>
</evidence>
<keyword evidence="1" id="KW-0649">Protein kinase inhibitor</keyword>
<accession>A0AAN9XPW6</accession>
<evidence type="ECO:0000313" key="4">
    <source>
        <dbReference type="EMBL" id="KAK7402098.1"/>
    </source>
</evidence>
<reference evidence="4 5" key="1">
    <citation type="submission" date="2024-01" db="EMBL/GenBank/DDBJ databases">
        <title>The genomes of 5 underutilized Papilionoideae crops provide insights into root nodulation and disease resistanc.</title>
        <authorList>
            <person name="Jiang F."/>
        </authorList>
    </citation>
    <scope>NUCLEOTIDE SEQUENCE [LARGE SCALE GENOMIC DNA]</scope>
    <source>
        <strain evidence="4">DUOXIRENSHENG_FW03</strain>
        <tissue evidence="4">Leaves</tissue>
    </source>
</reference>
<feature type="compositionally biased region" description="Polar residues" evidence="3">
    <location>
        <begin position="11"/>
        <end position="21"/>
    </location>
</feature>
<feature type="region of interest" description="Disordered" evidence="3">
    <location>
        <begin position="64"/>
        <end position="89"/>
    </location>
</feature>
<gene>
    <name evidence="4" type="ORF">VNO78_14093</name>
</gene>
<sequence length="126" mass="14464">MSSRSGERKGSQQIERVITSSKEGENDYLKPELMIQPETVGEEIEECKTPTWISGNQITSMLKCPPAPRKKRQPSSAISSHKLRKSSGIDDHDQLSFFEEIKPEEIDLFFQSMYQYNKAHKRCKSV</sequence>
<dbReference type="PANTHER" id="PTHR33142:SF105">
    <property type="match status" value="1"/>
</dbReference>
<evidence type="ECO:0000256" key="2">
    <source>
        <dbReference type="ARBA" id="ARBA00023306"/>
    </source>
</evidence>
<evidence type="ECO:0000313" key="5">
    <source>
        <dbReference type="Proteomes" id="UP001386955"/>
    </source>
</evidence>
<keyword evidence="5" id="KW-1185">Reference proteome</keyword>